<dbReference type="Proteomes" id="UP000070544">
    <property type="component" value="Unassembled WGS sequence"/>
</dbReference>
<feature type="signal peptide" evidence="2">
    <location>
        <begin position="1"/>
        <end position="17"/>
    </location>
</feature>
<dbReference type="AlphaFoldDB" id="A0A138ZZQ8"/>
<keyword evidence="2" id="KW-0732">Signal</keyword>
<proteinExistence type="predicted"/>
<protein>
    <submittedName>
        <fullName evidence="3">Uncharacterized protein</fullName>
    </submittedName>
</protein>
<accession>A0A138ZZQ8</accession>
<sequence>MLRMILLLLILSVFLRAVPPSRSFYRLGSEYLWDWHAPPVGALLEFGVAVPFSRGPQNFIAEILNPGEVPVVMETSNVEEPGKEIDSKSTTSASECASLEDGPTVSRRPFEGVLNKKWWLGLPSYHHHFW</sequence>
<gene>
    <name evidence="3" type="ORF">M427DRAFT_193104</name>
</gene>
<feature type="region of interest" description="Disordered" evidence="1">
    <location>
        <begin position="79"/>
        <end position="104"/>
    </location>
</feature>
<dbReference type="EMBL" id="KQ965839">
    <property type="protein sequence ID" value="KXS09997.1"/>
    <property type="molecule type" value="Genomic_DNA"/>
</dbReference>
<keyword evidence="4" id="KW-1185">Reference proteome</keyword>
<reference evidence="3 4" key="1">
    <citation type="journal article" date="2015" name="Genome Biol. Evol.">
        <title>Phylogenomic analyses indicate that early fungi evolved digesting cell walls of algal ancestors of land plants.</title>
        <authorList>
            <person name="Chang Y."/>
            <person name="Wang S."/>
            <person name="Sekimoto S."/>
            <person name="Aerts A.L."/>
            <person name="Choi C."/>
            <person name="Clum A."/>
            <person name="LaButti K.M."/>
            <person name="Lindquist E.A."/>
            <person name="Yee Ngan C."/>
            <person name="Ohm R.A."/>
            <person name="Salamov A.A."/>
            <person name="Grigoriev I.V."/>
            <person name="Spatafora J.W."/>
            <person name="Berbee M.L."/>
        </authorList>
    </citation>
    <scope>NUCLEOTIDE SEQUENCE [LARGE SCALE GENOMIC DNA]</scope>
    <source>
        <strain evidence="3 4">JEL478</strain>
    </source>
</reference>
<evidence type="ECO:0000256" key="2">
    <source>
        <dbReference type="SAM" id="SignalP"/>
    </source>
</evidence>
<evidence type="ECO:0000313" key="4">
    <source>
        <dbReference type="Proteomes" id="UP000070544"/>
    </source>
</evidence>
<organism evidence="3 4">
    <name type="scientific">Gonapodya prolifera (strain JEL478)</name>
    <name type="common">Monoblepharis prolifera</name>
    <dbReference type="NCBI Taxonomy" id="1344416"/>
    <lineage>
        <taxon>Eukaryota</taxon>
        <taxon>Fungi</taxon>
        <taxon>Fungi incertae sedis</taxon>
        <taxon>Chytridiomycota</taxon>
        <taxon>Chytridiomycota incertae sedis</taxon>
        <taxon>Monoblepharidomycetes</taxon>
        <taxon>Monoblepharidales</taxon>
        <taxon>Gonapodyaceae</taxon>
        <taxon>Gonapodya</taxon>
    </lineage>
</organism>
<name>A0A138ZZQ8_GONPJ</name>
<feature type="chain" id="PRO_5007295803" evidence="2">
    <location>
        <begin position="18"/>
        <end position="130"/>
    </location>
</feature>
<evidence type="ECO:0000256" key="1">
    <source>
        <dbReference type="SAM" id="MobiDB-lite"/>
    </source>
</evidence>
<evidence type="ECO:0000313" key="3">
    <source>
        <dbReference type="EMBL" id="KXS09997.1"/>
    </source>
</evidence>